<dbReference type="GO" id="GO:0005524">
    <property type="term" value="F:ATP binding"/>
    <property type="evidence" value="ECO:0007669"/>
    <property type="project" value="UniProtKB-KW"/>
</dbReference>
<gene>
    <name evidence="6" type="ORF">GCM10011316_01070</name>
</gene>
<sequence length="202" mass="21762">MGVVQVPKVTDKKASLRKMALKRRMALDPTYRIEVALSVAEYAGDLDLPDGAIVAGYWPIRDELDPRPLLARLRERGHLLCLPVVAEPHLVFRAFDRESDFEPAGFGTMAPGAAAEELRPDVLLMPLSAFDGVGNRIGYGKGHYDTVIAALEGTGPVVCIGLAFDTQKVDTVPAEPHDKRLSGILTESGFQRFAQPPGAASG</sequence>
<dbReference type="AlphaFoldDB" id="A0A916T7C9"/>
<dbReference type="PIRSF" id="PIRSF006806">
    <property type="entry name" value="FTHF_cligase"/>
    <property type="match status" value="1"/>
</dbReference>
<comment type="cofactor">
    <cofactor evidence="5">
        <name>Mg(2+)</name>
        <dbReference type="ChEBI" id="CHEBI:18420"/>
    </cofactor>
</comment>
<protein>
    <recommendedName>
        <fullName evidence="5">5-formyltetrahydrofolate cyclo-ligase</fullName>
        <ecNumber evidence="5">6.3.3.2</ecNumber>
    </recommendedName>
</protein>
<dbReference type="Pfam" id="PF01812">
    <property type="entry name" value="5-FTHF_cyc-lig"/>
    <property type="match status" value="1"/>
</dbReference>
<evidence type="ECO:0000256" key="1">
    <source>
        <dbReference type="ARBA" id="ARBA00010638"/>
    </source>
</evidence>
<evidence type="ECO:0000256" key="4">
    <source>
        <dbReference type="PIRSR" id="PIRSR006806-1"/>
    </source>
</evidence>
<dbReference type="InterPro" id="IPR002698">
    <property type="entry name" value="FTHF_cligase"/>
</dbReference>
<keyword evidence="5" id="KW-0479">Metal-binding</keyword>
<dbReference type="GO" id="GO:0046872">
    <property type="term" value="F:metal ion binding"/>
    <property type="evidence" value="ECO:0007669"/>
    <property type="project" value="UniProtKB-KW"/>
</dbReference>
<dbReference type="PANTHER" id="PTHR23407:SF1">
    <property type="entry name" value="5-FORMYLTETRAHYDROFOLATE CYCLO-LIGASE"/>
    <property type="match status" value="1"/>
</dbReference>
<feature type="binding site" evidence="4">
    <location>
        <begin position="136"/>
        <end position="144"/>
    </location>
    <ligand>
        <name>ATP</name>
        <dbReference type="ChEBI" id="CHEBI:30616"/>
    </ligand>
</feature>
<dbReference type="RefSeq" id="WP_150493375.1">
    <property type="nucleotide sequence ID" value="NZ_BMFA01000001.1"/>
</dbReference>
<evidence type="ECO:0000256" key="3">
    <source>
        <dbReference type="ARBA" id="ARBA00022840"/>
    </source>
</evidence>
<reference evidence="6" key="2">
    <citation type="submission" date="2020-09" db="EMBL/GenBank/DDBJ databases">
        <authorList>
            <person name="Sun Q."/>
            <person name="Zhou Y."/>
        </authorList>
    </citation>
    <scope>NUCLEOTIDE SEQUENCE</scope>
    <source>
        <strain evidence="6">CGMCC 1.12426</strain>
    </source>
</reference>
<dbReference type="GO" id="GO:0035999">
    <property type="term" value="P:tetrahydrofolate interconversion"/>
    <property type="evidence" value="ECO:0007669"/>
    <property type="project" value="TreeGrafter"/>
</dbReference>
<reference evidence="6" key="1">
    <citation type="journal article" date="2014" name="Int. J. Syst. Evol. Microbiol.">
        <title>Complete genome sequence of Corynebacterium casei LMG S-19264T (=DSM 44701T), isolated from a smear-ripened cheese.</title>
        <authorList>
            <consortium name="US DOE Joint Genome Institute (JGI-PGF)"/>
            <person name="Walter F."/>
            <person name="Albersmeier A."/>
            <person name="Kalinowski J."/>
            <person name="Ruckert C."/>
        </authorList>
    </citation>
    <scope>NUCLEOTIDE SEQUENCE</scope>
    <source>
        <strain evidence="6">CGMCC 1.12426</strain>
    </source>
</reference>
<feature type="binding site" evidence="4">
    <location>
        <position position="63"/>
    </location>
    <ligand>
        <name>substrate</name>
    </ligand>
</feature>
<evidence type="ECO:0000313" key="6">
    <source>
        <dbReference type="EMBL" id="GGB32741.1"/>
    </source>
</evidence>
<evidence type="ECO:0000313" key="7">
    <source>
        <dbReference type="Proteomes" id="UP000605148"/>
    </source>
</evidence>
<comment type="similarity">
    <text evidence="1 5">Belongs to the 5-formyltetrahydrofolate cyclo-ligase family.</text>
</comment>
<comment type="caution">
    <text evidence="6">The sequence shown here is derived from an EMBL/GenBank/DDBJ whole genome shotgun (WGS) entry which is preliminary data.</text>
</comment>
<dbReference type="NCBIfam" id="TIGR02727">
    <property type="entry name" value="MTHFS_bact"/>
    <property type="match status" value="1"/>
</dbReference>
<proteinExistence type="inferred from homology"/>
<dbReference type="GO" id="GO:0030272">
    <property type="term" value="F:5-formyltetrahydrofolate cyclo-ligase activity"/>
    <property type="evidence" value="ECO:0007669"/>
    <property type="project" value="UniProtKB-EC"/>
</dbReference>
<dbReference type="EMBL" id="BMFA01000001">
    <property type="protein sequence ID" value="GGB32741.1"/>
    <property type="molecule type" value="Genomic_DNA"/>
</dbReference>
<feature type="binding site" evidence="4">
    <location>
        <begin position="13"/>
        <end position="17"/>
    </location>
    <ligand>
        <name>ATP</name>
        <dbReference type="ChEBI" id="CHEBI:30616"/>
    </ligand>
</feature>
<dbReference type="GO" id="GO:0009396">
    <property type="term" value="P:folic acid-containing compound biosynthetic process"/>
    <property type="evidence" value="ECO:0007669"/>
    <property type="project" value="TreeGrafter"/>
</dbReference>
<name>A0A916T7C9_9HYPH</name>
<keyword evidence="7" id="KW-1185">Reference proteome</keyword>
<accession>A0A916T7C9</accession>
<keyword evidence="2 4" id="KW-0547">Nucleotide-binding</keyword>
<dbReference type="InterPro" id="IPR037171">
    <property type="entry name" value="NagB/RpiA_transferase-like"/>
</dbReference>
<evidence type="ECO:0000256" key="2">
    <source>
        <dbReference type="ARBA" id="ARBA00022741"/>
    </source>
</evidence>
<organism evidence="6 7">
    <name type="scientific">Roseibium aquae</name>
    <dbReference type="NCBI Taxonomy" id="1323746"/>
    <lineage>
        <taxon>Bacteria</taxon>
        <taxon>Pseudomonadati</taxon>
        <taxon>Pseudomonadota</taxon>
        <taxon>Alphaproteobacteria</taxon>
        <taxon>Hyphomicrobiales</taxon>
        <taxon>Stappiaceae</taxon>
        <taxon>Roseibium</taxon>
    </lineage>
</organism>
<dbReference type="Gene3D" id="3.40.50.10420">
    <property type="entry name" value="NagB/RpiA/CoA transferase-like"/>
    <property type="match status" value="1"/>
</dbReference>
<comment type="catalytic activity">
    <reaction evidence="5">
        <text>(6S)-5-formyl-5,6,7,8-tetrahydrofolate + ATP = (6R)-5,10-methenyltetrahydrofolate + ADP + phosphate</text>
        <dbReference type="Rhea" id="RHEA:10488"/>
        <dbReference type="ChEBI" id="CHEBI:30616"/>
        <dbReference type="ChEBI" id="CHEBI:43474"/>
        <dbReference type="ChEBI" id="CHEBI:57455"/>
        <dbReference type="ChEBI" id="CHEBI:57457"/>
        <dbReference type="ChEBI" id="CHEBI:456216"/>
        <dbReference type="EC" id="6.3.3.2"/>
    </reaction>
</comment>
<dbReference type="OrthoDB" id="9801938at2"/>
<dbReference type="Proteomes" id="UP000605148">
    <property type="component" value="Unassembled WGS sequence"/>
</dbReference>
<dbReference type="SUPFAM" id="SSF100950">
    <property type="entry name" value="NagB/RpiA/CoA transferase-like"/>
    <property type="match status" value="1"/>
</dbReference>
<dbReference type="InterPro" id="IPR024185">
    <property type="entry name" value="FTHF_cligase-like_sf"/>
</dbReference>
<dbReference type="EC" id="6.3.3.2" evidence="5"/>
<keyword evidence="5" id="KW-0460">Magnesium</keyword>
<evidence type="ECO:0000256" key="5">
    <source>
        <dbReference type="RuleBase" id="RU361279"/>
    </source>
</evidence>
<dbReference type="PANTHER" id="PTHR23407">
    <property type="entry name" value="ATPASE INHIBITOR/5-FORMYLTETRAHYDROFOLATE CYCLO-LIGASE"/>
    <property type="match status" value="1"/>
</dbReference>
<keyword evidence="3 4" id="KW-0067">ATP-binding</keyword>